<dbReference type="InterPro" id="IPR018184">
    <property type="entry name" value="Integrin_alpha_C_CS"/>
</dbReference>
<reference evidence="18" key="3">
    <citation type="submission" date="2025-09" db="UniProtKB">
        <authorList>
            <consortium name="Ensembl"/>
        </authorList>
    </citation>
    <scope>IDENTIFICATION</scope>
</reference>
<dbReference type="InterPro" id="IPR000413">
    <property type="entry name" value="Integrin_alpha"/>
</dbReference>
<dbReference type="GeneTree" id="ENSGT00940000154838"/>
<evidence type="ECO:0000256" key="1">
    <source>
        <dbReference type="ARBA" id="ARBA00004479"/>
    </source>
</evidence>
<protein>
    <submittedName>
        <fullName evidence="18">Integrin alpha-M-like</fullName>
    </submittedName>
</protein>
<feature type="transmembrane region" description="Helical" evidence="16">
    <location>
        <begin position="1097"/>
        <end position="1120"/>
    </location>
</feature>
<name>A0A8C4TNH3_ERPCA</name>
<dbReference type="Pfam" id="PF20805">
    <property type="entry name" value="Integrin_A_Ig_2"/>
    <property type="match status" value="1"/>
</dbReference>
<evidence type="ECO:0000256" key="14">
    <source>
        <dbReference type="ARBA" id="ARBA00023180"/>
    </source>
</evidence>
<organism evidence="18 19">
    <name type="scientific">Erpetoichthys calabaricus</name>
    <name type="common">Rope fish</name>
    <name type="synonym">Calamoichthys calabaricus</name>
    <dbReference type="NCBI Taxonomy" id="27687"/>
    <lineage>
        <taxon>Eukaryota</taxon>
        <taxon>Metazoa</taxon>
        <taxon>Chordata</taxon>
        <taxon>Craniata</taxon>
        <taxon>Vertebrata</taxon>
        <taxon>Euteleostomi</taxon>
        <taxon>Actinopterygii</taxon>
        <taxon>Polypteriformes</taxon>
        <taxon>Polypteridae</taxon>
        <taxon>Erpetoichthys</taxon>
    </lineage>
</organism>
<dbReference type="Ensembl" id="ENSECRT00000034551.1">
    <property type="protein sequence ID" value="ENSECRP00000033818.1"/>
    <property type="gene ID" value="ENSECRG00000022874.1"/>
</dbReference>
<keyword evidence="13 16" id="KW-0675">Receptor</keyword>
<keyword evidence="8 16" id="KW-0130">Cell adhesion</keyword>
<keyword evidence="10 16" id="KW-0401">Integrin</keyword>
<dbReference type="GO" id="GO:0005178">
    <property type="term" value="F:integrin binding"/>
    <property type="evidence" value="ECO:0007669"/>
    <property type="project" value="TreeGrafter"/>
</dbReference>
<dbReference type="SMART" id="SM00327">
    <property type="entry name" value="VWA"/>
    <property type="match status" value="1"/>
</dbReference>
<evidence type="ECO:0000256" key="8">
    <source>
        <dbReference type="ARBA" id="ARBA00022889"/>
    </source>
</evidence>
<dbReference type="PRINTS" id="PR01185">
    <property type="entry name" value="INTEGRINA"/>
</dbReference>
<evidence type="ECO:0000313" key="19">
    <source>
        <dbReference type="Proteomes" id="UP000694620"/>
    </source>
</evidence>
<dbReference type="PRINTS" id="PR00453">
    <property type="entry name" value="VWFADOMAIN"/>
</dbReference>
<keyword evidence="6" id="KW-0677">Repeat</keyword>
<dbReference type="Gene3D" id="1.20.5.930">
    <property type="entry name" value="Bicelle-embedded integrin alpha(iib) transmembrane segment"/>
    <property type="match status" value="1"/>
</dbReference>
<evidence type="ECO:0000256" key="7">
    <source>
        <dbReference type="ARBA" id="ARBA00022837"/>
    </source>
</evidence>
<dbReference type="SUPFAM" id="SSF69179">
    <property type="entry name" value="Integrin domains"/>
    <property type="match status" value="3"/>
</dbReference>
<feature type="domain" description="VWFA" evidence="17">
    <location>
        <begin position="154"/>
        <end position="335"/>
    </location>
</feature>
<reference evidence="18" key="2">
    <citation type="submission" date="2025-08" db="UniProtKB">
        <authorList>
            <consortium name="Ensembl"/>
        </authorList>
    </citation>
    <scope>IDENTIFICATION</scope>
</reference>
<dbReference type="GO" id="GO:0009897">
    <property type="term" value="C:external side of plasma membrane"/>
    <property type="evidence" value="ECO:0007669"/>
    <property type="project" value="TreeGrafter"/>
</dbReference>
<keyword evidence="11 16" id="KW-0472">Membrane</keyword>
<dbReference type="GO" id="GO:0007160">
    <property type="term" value="P:cell-matrix adhesion"/>
    <property type="evidence" value="ECO:0007669"/>
    <property type="project" value="TreeGrafter"/>
</dbReference>
<dbReference type="GO" id="GO:0033627">
    <property type="term" value="P:cell adhesion mediated by integrin"/>
    <property type="evidence" value="ECO:0007669"/>
    <property type="project" value="TreeGrafter"/>
</dbReference>
<dbReference type="InterPro" id="IPR048633">
    <property type="entry name" value="ITGAX-like_Ig_3"/>
</dbReference>
<evidence type="ECO:0000256" key="6">
    <source>
        <dbReference type="ARBA" id="ARBA00022737"/>
    </source>
</evidence>
<feature type="repeat" description="FG-GAP" evidence="15">
    <location>
        <begin position="570"/>
        <end position="630"/>
    </location>
</feature>
<dbReference type="PANTHER" id="PTHR23220">
    <property type="entry name" value="INTEGRIN ALPHA"/>
    <property type="match status" value="1"/>
</dbReference>
<dbReference type="Pfam" id="PF01839">
    <property type="entry name" value="FG-GAP"/>
    <property type="match status" value="1"/>
</dbReference>
<evidence type="ECO:0000256" key="5">
    <source>
        <dbReference type="ARBA" id="ARBA00022729"/>
    </source>
</evidence>
<dbReference type="Gene3D" id="2.60.40.1460">
    <property type="entry name" value="Integrin domains. Chain A, domain 2"/>
    <property type="match status" value="1"/>
</dbReference>
<evidence type="ECO:0000313" key="18">
    <source>
        <dbReference type="Ensembl" id="ENSECRP00000033818.1"/>
    </source>
</evidence>
<evidence type="ECO:0000256" key="9">
    <source>
        <dbReference type="ARBA" id="ARBA00022989"/>
    </source>
</evidence>
<dbReference type="AlphaFoldDB" id="A0A8C4TNH3"/>
<feature type="chain" id="PRO_5034540260" evidence="16">
    <location>
        <begin position="21"/>
        <end position="1153"/>
    </location>
</feature>
<accession>A0A8C4TNH3</accession>
<dbReference type="InterPro" id="IPR013517">
    <property type="entry name" value="FG-GAP"/>
</dbReference>
<evidence type="ECO:0000256" key="15">
    <source>
        <dbReference type="PROSITE-ProRule" id="PRU00803"/>
    </source>
</evidence>
<keyword evidence="12" id="KW-1015">Disulfide bond</keyword>
<dbReference type="PROSITE" id="PS51470">
    <property type="entry name" value="FG_GAP"/>
    <property type="match status" value="3"/>
</dbReference>
<dbReference type="InterPro" id="IPR013649">
    <property type="entry name" value="Integrin_alpha_Ig-like_1"/>
</dbReference>
<dbReference type="OrthoDB" id="5317514at2759"/>
<gene>
    <name evidence="18" type="primary">LOC114661721</name>
</gene>
<keyword evidence="4" id="KW-0479">Metal-binding</keyword>
<dbReference type="InterPro" id="IPR028994">
    <property type="entry name" value="Integrin_alpha_N"/>
</dbReference>
<proteinExistence type="inferred from homology"/>
<keyword evidence="9 16" id="KW-1133">Transmembrane helix</keyword>
<dbReference type="GO" id="GO:0008305">
    <property type="term" value="C:integrin complex"/>
    <property type="evidence" value="ECO:0007669"/>
    <property type="project" value="InterPro"/>
</dbReference>
<evidence type="ECO:0000256" key="4">
    <source>
        <dbReference type="ARBA" id="ARBA00022723"/>
    </source>
</evidence>
<dbReference type="SMART" id="SM00191">
    <property type="entry name" value="Int_alpha"/>
    <property type="match status" value="5"/>
</dbReference>
<dbReference type="PROSITE" id="PS00242">
    <property type="entry name" value="INTEGRIN_ALPHA"/>
    <property type="match status" value="1"/>
</dbReference>
<dbReference type="GO" id="GO:0098609">
    <property type="term" value="P:cell-cell adhesion"/>
    <property type="evidence" value="ECO:0007669"/>
    <property type="project" value="TreeGrafter"/>
</dbReference>
<dbReference type="GeneID" id="114661721"/>
<evidence type="ECO:0000256" key="11">
    <source>
        <dbReference type="ARBA" id="ARBA00023136"/>
    </source>
</evidence>
<comment type="subcellular location">
    <subcellularLocation>
        <location evidence="1 16">Membrane</location>
        <topology evidence="1 16">Single-pass type I membrane protein</topology>
    </subcellularLocation>
</comment>
<dbReference type="InterPro" id="IPR048285">
    <property type="entry name" value="Integrin_alpha_Ig-like_2"/>
</dbReference>
<dbReference type="GO" id="GO:0046872">
    <property type="term" value="F:metal ion binding"/>
    <property type="evidence" value="ECO:0007669"/>
    <property type="project" value="UniProtKB-KW"/>
</dbReference>
<keyword evidence="19" id="KW-1185">Reference proteome</keyword>
<dbReference type="InterPro" id="IPR002035">
    <property type="entry name" value="VWF_A"/>
</dbReference>
<dbReference type="Gene3D" id="2.60.40.1530">
    <property type="entry name" value="ntegrin, alpha v. Chain A, domain 4"/>
    <property type="match status" value="1"/>
</dbReference>
<evidence type="ECO:0000256" key="3">
    <source>
        <dbReference type="ARBA" id="ARBA00022692"/>
    </source>
</evidence>
<keyword evidence="5 16" id="KW-0732">Signal</keyword>
<feature type="signal peptide" evidence="16">
    <location>
        <begin position="1"/>
        <end position="20"/>
    </location>
</feature>
<evidence type="ECO:0000256" key="16">
    <source>
        <dbReference type="RuleBase" id="RU003762"/>
    </source>
</evidence>
<dbReference type="Pfam" id="PF00357">
    <property type="entry name" value="Integrin_alpha"/>
    <property type="match status" value="1"/>
</dbReference>
<sequence length="1153" mass="128182">MAFSLRLLMFVAAALVPTLCFNVDPVSWKDFGGSESSFGYKALMIDSDSIIVSAPLETSGSKRGRLYKCTMRNGRCTADTINGPTYAINVSLGLSMDVQFNPEPQLLACGPTLARKCEQFVTYNGICYQLNQDLSQPVQFPDRLKECPQVSPTDIVFLMDGSGSVKSNQFTEMKTFIKALIKKFMGRNTQFAVAQYSSSFRTEMSFTQFNQKKSSNLWEWTIDVITQMRQLTHTPSAIRKVVREVFTSSAGSRSNANKVLIVITDGVTYGDDTPLSEVAREAQNKGVIRYAVGVGDAFNNDKANEELRTIASNPPDQYVFKVTDFNALDSIKDKLQDRIFAIEGTQASGESLQLEMAQEGFSALLLPDWIVVGAVGAYEWTGAFMKKRPQSQSLLEQKVHIPKGSYLGYSVKAFRHQSTTFLALGAPRYSHKGAVSVTTLDGWEVQKIDGSQVGSYFGAELCMVDFKNSGTSDLLLIGAPMHYENGREGQVTVCTLKRNFRKPLFNCDKTLYGQSTEVHSRFGATLAEVQDFNGDSIKDVVIGAPMENNGQGSIYLYHGKLMGLTLQFSQRIEASKVSRGLQYFGQSVHGIMDISGDNIPDLVIGALGKVFILRSRPIFAVKTTMKFSPDMIKVESGDCENKYMEHRLTICFTLIKKTNDNQGQLSASINYTLSVDAKRTRPRAQFPNKSQHINAVVSTAKQNPCQDHSISVTMCPEDSLTPVDVELKFMFLGDRSPDNRFSSPILDQENPTSDTAELNFEQNCGEDKECKDFLRLSFNFSGASYIGVGISTVLNLTVSIQNDHEDSYNTEVAFLYPRGLSYRRITLLQTNSRMTIRCDSAPSKDEDLFRLSTCAINKPIFRSLSKAVFVATFDVDGNSEFDPRVNISATALSSNKERITNESRFSKEIPVKFAVNILVRNKPEDSTKYVNFSLAREDMQRAVEHHYEVGNLGQRQVPVNLTVKVPVKLGQTNIWKGLDFVHNSICSSTEEVPPFQNVNFEEIMTSSEVVNCTIAHCRVFNCMLGSLETKNPIPFKLKGNMTSGWIAQTKQKKLSLQSSATLSFNEDLYIHLFTTSSNRYLQIQASTVIELYEEVNFIPIILGSCVGGLVLLALITAGLYKAGFFKRQYKTMMNEHEDPCDAPPDGAASPNDE</sequence>
<evidence type="ECO:0000259" key="17">
    <source>
        <dbReference type="PROSITE" id="PS50234"/>
    </source>
</evidence>
<dbReference type="PROSITE" id="PS50234">
    <property type="entry name" value="VWFA"/>
    <property type="match status" value="1"/>
</dbReference>
<dbReference type="Pfam" id="PF08441">
    <property type="entry name" value="Integrin_A_Ig_1"/>
    <property type="match status" value="1"/>
</dbReference>
<comment type="similarity">
    <text evidence="2 16">Belongs to the integrin alpha chain family.</text>
</comment>
<feature type="repeat" description="FG-GAP" evidence="15">
    <location>
        <begin position="444"/>
        <end position="503"/>
    </location>
</feature>
<dbReference type="Gene3D" id="3.40.50.410">
    <property type="entry name" value="von Willebrand factor, type A domain"/>
    <property type="match status" value="1"/>
</dbReference>
<dbReference type="InterPro" id="IPR032695">
    <property type="entry name" value="Integrin_dom_sf"/>
</dbReference>
<dbReference type="SUPFAM" id="SSF53300">
    <property type="entry name" value="vWA-like"/>
    <property type="match status" value="1"/>
</dbReference>
<keyword evidence="14" id="KW-0325">Glycoprotein</keyword>
<dbReference type="GO" id="GO:0007229">
    <property type="term" value="P:integrin-mediated signaling pathway"/>
    <property type="evidence" value="ECO:0007669"/>
    <property type="project" value="UniProtKB-KW"/>
</dbReference>
<dbReference type="PANTHER" id="PTHR23220:SF118">
    <property type="entry name" value="INTEGRIN ALPHA-X"/>
    <property type="match status" value="1"/>
</dbReference>
<evidence type="ECO:0000256" key="12">
    <source>
        <dbReference type="ARBA" id="ARBA00023157"/>
    </source>
</evidence>
<evidence type="ECO:0000256" key="10">
    <source>
        <dbReference type="ARBA" id="ARBA00023037"/>
    </source>
</evidence>
<dbReference type="InterPro" id="IPR036465">
    <property type="entry name" value="vWFA_dom_sf"/>
</dbReference>
<dbReference type="Gene3D" id="2.130.10.130">
    <property type="entry name" value="Integrin alpha, N-terminal"/>
    <property type="match status" value="1"/>
</dbReference>
<evidence type="ECO:0000256" key="13">
    <source>
        <dbReference type="ARBA" id="ARBA00023170"/>
    </source>
</evidence>
<dbReference type="Pfam" id="PF00092">
    <property type="entry name" value="VWA"/>
    <property type="match status" value="1"/>
</dbReference>
<dbReference type="Pfam" id="PF21520">
    <property type="entry name" value="ITGAX-like_Ig_3"/>
    <property type="match status" value="1"/>
</dbReference>
<evidence type="ECO:0000256" key="2">
    <source>
        <dbReference type="ARBA" id="ARBA00008054"/>
    </source>
</evidence>
<dbReference type="SUPFAM" id="SSF69318">
    <property type="entry name" value="Integrin alpha N-terminal domain"/>
    <property type="match status" value="1"/>
</dbReference>
<dbReference type="RefSeq" id="XP_028670719.1">
    <property type="nucleotide sequence ID" value="XM_028814886.2"/>
</dbReference>
<dbReference type="Proteomes" id="UP000694620">
    <property type="component" value="Chromosome 12"/>
</dbReference>
<dbReference type="Gene3D" id="2.60.40.1510">
    <property type="entry name" value="ntegrin, alpha v. Chain A, domain 3"/>
    <property type="match status" value="1"/>
</dbReference>
<feature type="repeat" description="FG-GAP" evidence="15">
    <location>
        <begin position="508"/>
        <end position="566"/>
    </location>
</feature>
<dbReference type="InterPro" id="IPR013519">
    <property type="entry name" value="Int_alpha_beta-p"/>
</dbReference>
<keyword evidence="3 16" id="KW-0812">Transmembrane</keyword>
<reference evidence="18" key="1">
    <citation type="submission" date="2021-06" db="EMBL/GenBank/DDBJ databases">
        <authorList>
            <consortium name="Wellcome Sanger Institute Data Sharing"/>
        </authorList>
    </citation>
    <scope>NUCLEOTIDE SEQUENCE [LARGE SCALE GENOMIC DNA]</scope>
</reference>
<keyword evidence="7" id="KW-0106">Calcium</keyword>